<dbReference type="Proteomes" id="UP000272015">
    <property type="component" value="Unassembled WGS sequence"/>
</dbReference>
<dbReference type="EMBL" id="QZVS01000066">
    <property type="protein sequence ID" value="RJT89968.1"/>
    <property type="molecule type" value="Genomic_DNA"/>
</dbReference>
<proteinExistence type="predicted"/>
<comment type="caution">
    <text evidence="1">The sequence shown here is derived from an EMBL/GenBank/DDBJ whole genome shotgun (WGS) entry which is preliminary data.</text>
</comment>
<sequence>MAVLGLMLSACATALPAEPDPIDPSSSASAPTDIIIGAENTDIVDVSGNVLVSLTYSEDGDAAVAAAAGILGEPTETRHQDRTNHYPEVDGTSWGGFDIVVNRYPAEALLTGEARLYQPAFSVQATAATTDADVAITAVGLTRVGDDFDLAAEGQPANRVHTDDAFGIRSVAVDLPTSFSGIIDGAGLEMTYGAIANAVPDSSTVTQIAAPAYLFSLS</sequence>
<evidence type="ECO:0000313" key="2">
    <source>
        <dbReference type="Proteomes" id="UP000272015"/>
    </source>
</evidence>
<reference evidence="1 2" key="1">
    <citation type="submission" date="2018-09" db="EMBL/GenBank/DDBJ databases">
        <title>Novel species of Cryobacterium.</title>
        <authorList>
            <person name="Liu Q."/>
            <person name="Xin Y.-H."/>
        </authorList>
    </citation>
    <scope>NUCLEOTIDE SEQUENCE [LARGE SCALE GENOMIC DNA]</scope>
    <source>
        <strain evidence="1 2">Hh39</strain>
    </source>
</reference>
<dbReference type="AlphaFoldDB" id="A0A3A5MS22"/>
<organism evidence="1 2">
    <name type="scientific">Cryobacterium melibiosiphilum</name>
    <dbReference type="NCBI Taxonomy" id="995039"/>
    <lineage>
        <taxon>Bacteria</taxon>
        <taxon>Bacillati</taxon>
        <taxon>Actinomycetota</taxon>
        <taxon>Actinomycetes</taxon>
        <taxon>Micrococcales</taxon>
        <taxon>Microbacteriaceae</taxon>
        <taxon>Cryobacterium</taxon>
    </lineage>
</organism>
<gene>
    <name evidence="1" type="ORF">D6T64_05225</name>
</gene>
<accession>A0A3A5MS22</accession>
<protein>
    <submittedName>
        <fullName evidence="1">Uncharacterized protein</fullName>
    </submittedName>
</protein>
<name>A0A3A5MS22_9MICO</name>
<keyword evidence="2" id="KW-1185">Reference proteome</keyword>
<evidence type="ECO:0000313" key="1">
    <source>
        <dbReference type="EMBL" id="RJT89968.1"/>
    </source>
</evidence>